<dbReference type="GO" id="GO:0043531">
    <property type="term" value="F:ADP binding"/>
    <property type="evidence" value="ECO:0007669"/>
    <property type="project" value="InterPro"/>
</dbReference>
<dbReference type="GO" id="GO:0006952">
    <property type="term" value="P:defense response"/>
    <property type="evidence" value="ECO:0007669"/>
    <property type="project" value="InterPro"/>
</dbReference>
<keyword evidence="1" id="KW-0520">NAD</keyword>
<dbReference type="AlphaFoldDB" id="A0AAP0H105"/>
<dbReference type="PANTHER" id="PTHR11017">
    <property type="entry name" value="LEUCINE-RICH REPEAT-CONTAINING PROTEIN"/>
    <property type="match status" value="1"/>
</dbReference>
<dbReference type="InterPro" id="IPR000157">
    <property type="entry name" value="TIR_dom"/>
</dbReference>
<dbReference type="SMART" id="SM00255">
    <property type="entry name" value="TIR"/>
    <property type="match status" value="1"/>
</dbReference>
<dbReference type="InterPro" id="IPR002182">
    <property type="entry name" value="NB-ARC"/>
</dbReference>
<accession>A0AAP0H105</accession>
<dbReference type="EMBL" id="JBCNJP010000012">
    <property type="protein sequence ID" value="KAK9070813.1"/>
    <property type="molecule type" value="Genomic_DNA"/>
</dbReference>
<dbReference type="PANTHER" id="PTHR11017:SF385">
    <property type="entry name" value="DISEASE RESISTANCE PROTEIN (TIR-NBS-LRR CLASS)-RELATED"/>
    <property type="match status" value="1"/>
</dbReference>
<protein>
    <recommendedName>
        <fullName evidence="2">TIR domain-containing protein</fullName>
    </recommendedName>
</protein>
<gene>
    <name evidence="3" type="ORF">SSX86_011215</name>
</gene>
<dbReference type="Pfam" id="PF00931">
    <property type="entry name" value="NB-ARC"/>
    <property type="match status" value="1"/>
</dbReference>
<evidence type="ECO:0000256" key="1">
    <source>
        <dbReference type="ARBA" id="ARBA00023027"/>
    </source>
</evidence>
<dbReference type="SUPFAM" id="SSF52540">
    <property type="entry name" value="P-loop containing nucleoside triphosphate hydrolases"/>
    <property type="match status" value="1"/>
</dbReference>
<name>A0AAP0H105_9ASTR</name>
<dbReference type="FunFam" id="3.40.50.10140:FF:000007">
    <property type="entry name" value="Disease resistance protein (TIR-NBS-LRR class)"/>
    <property type="match status" value="1"/>
</dbReference>
<dbReference type="Pfam" id="PF01582">
    <property type="entry name" value="TIR"/>
    <property type="match status" value="1"/>
</dbReference>
<dbReference type="PROSITE" id="PS50104">
    <property type="entry name" value="TIR"/>
    <property type="match status" value="1"/>
</dbReference>
<comment type="caution">
    <text evidence="3">The sequence shown here is derived from an EMBL/GenBank/DDBJ whole genome shotgun (WGS) entry which is preliminary data.</text>
</comment>
<dbReference type="Gene3D" id="3.40.50.300">
    <property type="entry name" value="P-loop containing nucleotide triphosphate hydrolases"/>
    <property type="match status" value="1"/>
</dbReference>
<dbReference type="InterPro" id="IPR044974">
    <property type="entry name" value="Disease_R_plants"/>
</dbReference>
<dbReference type="SUPFAM" id="SSF52200">
    <property type="entry name" value="Toll/Interleukin receptor TIR domain"/>
    <property type="match status" value="1"/>
</dbReference>
<reference evidence="3 4" key="1">
    <citation type="submission" date="2024-04" db="EMBL/GenBank/DDBJ databases">
        <title>The reference genome of an endangered Asteraceae, Deinandra increscens subsp. villosa, native to the Central Coast of California.</title>
        <authorList>
            <person name="Guilliams M."/>
            <person name="Hasenstab-Lehman K."/>
            <person name="Meyer R."/>
            <person name="Mcevoy S."/>
        </authorList>
    </citation>
    <scope>NUCLEOTIDE SEQUENCE [LARGE SCALE GENOMIC DNA]</scope>
    <source>
        <tissue evidence="3">Leaf</tissue>
    </source>
</reference>
<organism evidence="3 4">
    <name type="scientific">Deinandra increscens subsp. villosa</name>
    <dbReference type="NCBI Taxonomy" id="3103831"/>
    <lineage>
        <taxon>Eukaryota</taxon>
        <taxon>Viridiplantae</taxon>
        <taxon>Streptophyta</taxon>
        <taxon>Embryophyta</taxon>
        <taxon>Tracheophyta</taxon>
        <taxon>Spermatophyta</taxon>
        <taxon>Magnoliopsida</taxon>
        <taxon>eudicotyledons</taxon>
        <taxon>Gunneridae</taxon>
        <taxon>Pentapetalae</taxon>
        <taxon>asterids</taxon>
        <taxon>campanulids</taxon>
        <taxon>Asterales</taxon>
        <taxon>Asteraceae</taxon>
        <taxon>Asteroideae</taxon>
        <taxon>Heliantheae alliance</taxon>
        <taxon>Madieae</taxon>
        <taxon>Madiinae</taxon>
        <taxon>Deinandra</taxon>
    </lineage>
</organism>
<dbReference type="Proteomes" id="UP001408789">
    <property type="component" value="Unassembled WGS sequence"/>
</dbReference>
<evidence type="ECO:0000313" key="3">
    <source>
        <dbReference type="EMBL" id="KAK9070813.1"/>
    </source>
</evidence>
<dbReference type="InterPro" id="IPR035897">
    <property type="entry name" value="Toll_tir_struct_dom_sf"/>
</dbReference>
<sequence length="357" mass="40782">MSQTSFRYEVFLSFRGSDTRNTFTSHLYEALKRHNVEVFHDTSLPRGQHIATQLSEAIKESKIYVVVFSTHYAHSRWCLEEISQMMSCVHMNDQQVVLPVFLDVRQSDLRSFEELIIANHGIKFDQETVQKWRKALQEVAELPDGLHLQDDADGNEKELLDQIVENIRKKLHEQPSVNLPDPHHVFGIESQVQEVVSLLNEPSDDGIRVVVISGPAGTGKTQIAKATFDHLHIDFKNQHSCFLPDVKTTFGEINGKFSLQKRLISNLVPNEERRIDNYHQGIGKIERMIKNQKVLLVLDDVDNEEQLKILGVNRAVLGRGSKIIVTTRDGSTAVDLLKPDARYEPRLLDENESLEVF</sequence>
<dbReference type="PRINTS" id="PR00364">
    <property type="entry name" value="DISEASERSIST"/>
</dbReference>
<feature type="domain" description="TIR" evidence="2">
    <location>
        <begin position="6"/>
        <end position="171"/>
    </location>
</feature>
<keyword evidence="4" id="KW-1185">Reference proteome</keyword>
<evidence type="ECO:0000259" key="2">
    <source>
        <dbReference type="PROSITE" id="PS50104"/>
    </source>
</evidence>
<evidence type="ECO:0000313" key="4">
    <source>
        <dbReference type="Proteomes" id="UP001408789"/>
    </source>
</evidence>
<dbReference type="GO" id="GO:0007165">
    <property type="term" value="P:signal transduction"/>
    <property type="evidence" value="ECO:0007669"/>
    <property type="project" value="InterPro"/>
</dbReference>
<dbReference type="Gene3D" id="3.40.50.10140">
    <property type="entry name" value="Toll/interleukin-1 receptor homology (TIR) domain"/>
    <property type="match status" value="1"/>
</dbReference>
<proteinExistence type="predicted"/>
<dbReference type="InterPro" id="IPR027417">
    <property type="entry name" value="P-loop_NTPase"/>
</dbReference>